<dbReference type="CDD" id="cd17321">
    <property type="entry name" value="MFS_MMR_MDR_like"/>
    <property type="match status" value="1"/>
</dbReference>
<evidence type="ECO:0000256" key="6">
    <source>
        <dbReference type="SAM" id="Phobius"/>
    </source>
</evidence>
<accession>A0ABP9DJG9</accession>
<dbReference type="RefSeq" id="WP_345696413.1">
    <property type="nucleotide sequence ID" value="NZ_BAABIS010000001.1"/>
</dbReference>
<dbReference type="InterPro" id="IPR036259">
    <property type="entry name" value="MFS_trans_sf"/>
</dbReference>
<dbReference type="InterPro" id="IPR020846">
    <property type="entry name" value="MFS_dom"/>
</dbReference>
<keyword evidence="4 6" id="KW-0472">Membrane</keyword>
<feature type="transmembrane region" description="Helical" evidence="6">
    <location>
        <begin position="351"/>
        <end position="375"/>
    </location>
</feature>
<dbReference type="PANTHER" id="PTHR42718">
    <property type="entry name" value="MAJOR FACILITATOR SUPERFAMILY MULTIDRUG TRANSPORTER MFSC"/>
    <property type="match status" value="1"/>
</dbReference>
<evidence type="ECO:0000256" key="2">
    <source>
        <dbReference type="ARBA" id="ARBA00022692"/>
    </source>
</evidence>
<sequence>MSAGPRRRLALTCSIAGAALVALDGTVLTVVQPTLQRELGATVAQVQWTGTGYLIAVAALLVVAGRLGDLYGHGRLFAVGVLGFGAASAGIGLAPSIGWVVALRVAQGVFGALLQPATLGMLRAAYPPDRLGMPIALRTGAIGLAAAAGPLLGGALTAWLGWRPVFLLNVGPTLLVGAAAFALRLPVPARRERTPLDLPGAALLALSLAAPVYALTAWQDGARWPALALLVGGGAAAAFARRLRTAAHPLFAPRLLGAAPVAGSLGVLVAASAALFGTLFVGNWFLQDVQGLDPLTAGLRALPLPLLMVIGAPVSAVAARRYGPRRTVAGGLVLLALGAALLSRLDAAASAPATGGCFLLMGAGFGAVMVTATAVVVRHVEAAAAGVAGGLQQTALNVGPTLGTAVATLLLATSPPPGPALVLALLPAAAVPLALRALPGPSGRPAASAVH</sequence>
<dbReference type="Pfam" id="PF07690">
    <property type="entry name" value="MFS_1"/>
    <property type="match status" value="1"/>
</dbReference>
<dbReference type="Gene3D" id="1.20.1250.20">
    <property type="entry name" value="MFS general substrate transporter like domains"/>
    <property type="match status" value="2"/>
</dbReference>
<dbReference type="SUPFAM" id="SSF103473">
    <property type="entry name" value="MFS general substrate transporter"/>
    <property type="match status" value="1"/>
</dbReference>
<keyword evidence="2 6" id="KW-0812">Transmembrane</keyword>
<evidence type="ECO:0000256" key="1">
    <source>
        <dbReference type="ARBA" id="ARBA00004651"/>
    </source>
</evidence>
<reference evidence="9" key="1">
    <citation type="journal article" date="2019" name="Int. J. Syst. Evol. Microbiol.">
        <title>The Global Catalogue of Microorganisms (GCM) 10K type strain sequencing project: providing services to taxonomists for standard genome sequencing and annotation.</title>
        <authorList>
            <consortium name="The Broad Institute Genomics Platform"/>
            <consortium name="The Broad Institute Genome Sequencing Center for Infectious Disease"/>
            <person name="Wu L."/>
            <person name="Ma J."/>
        </authorList>
    </citation>
    <scope>NUCLEOTIDE SEQUENCE [LARGE SCALE GENOMIC DNA]</scope>
    <source>
        <strain evidence="9">JCM 13006</strain>
    </source>
</reference>
<evidence type="ECO:0000256" key="4">
    <source>
        <dbReference type="ARBA" id="ARBA00023136"/>
    </source>
</evidence>
<gene>
    <name evidence="8" type="ORF">GCM10023235_19910</name>
</gene>
<dbReference type="PROSITE" id="PS50850">
    <property type="entry name" value="MFS"/>
    <property type="match status" value="1"/>
</dbReference>
<name>A0ABP9DJG9_9ACTN</name>
<feature type="transmembrane region" description="Helical" evidence="6">
    <location>
        <begin position="224"/>
        <end position="243"/>
    </location>
</feature>
<dbReference type="InterPro" id="IPR011701">
    <property type="entry name" value="MFS"/>
</dbReference>
<keyword evidence="5" id="KW-0046">Antibiotic resistance</keyword>
<keyword evidence="3 6" id="KW-1133">Transmembrane helix</keyword>
<keyword evidence="9" id="KW-1185">Reference proteome</keyword>
<feature type="transmembrane region" description="Helical" evidence="6">
    <location>
        <begin position="45"/>
        <end position="64"/>
    </location>
</feature>
<evidence type="ECO:0000256" key="5">
    <source>
        <dbReference type="ARBA" id="ARBA00023251"/>
    </source>
</evidence>
<evidence type="ECO:0000259" key="7">
    <source>
        <dbReference type="PROSITE" id="PS50850"/>
    </source>
</evidence>
<protein>
    <recommendedName>
        <fullName evidence="7">Major facilitator superfamily (MFS) profile domain-containing protein</fullName>
    </recommendedName>
</protein>
<feature type="transmembrane region" description="Helical" evidence="6">
    <location>
        <begin position="166"/>
        <end position="186"/>
    </location>
</feature>
<evidence type="ECO:0000313" key="8">
    <source>
        <dbReference type="EMBL" id="GAA4843745.1"/>
    </source>
</evidence>
<evidence type="ECO:0000313" key="9">
    <source>
        <dbReference type="Proteomes" id="UP001501752"/>
    </source>
</evidence>
<proteinExistence type="predicted"/>
<dbReference type="PANTHER" id="PTHR42718:SF42">
    <property type="entry name" value="EXPORT PROTEIN"/>
    <property type="match status" value="1"/>
</dbReference>
<feature type="transmembrane region" description="Helical" evidence="6">
    <location>
        <begin position="135"/>
        <end position="160"/>
    </location>
</feature>
<feature type="transmembrane region" description="Helical" evidence="6">
    <location>
        <begin position="326"/>
        <end position="345"/>
    </location>
</feature>
<feature type="transmembrane region" description="Helical" evidence="6">
    <location>
        <begin position="255"/>
        <end position="281"/>
    </location>
</feature>
<comment type="subcellular location">
    <subcellularLocation>
        <location evidence="1">Cell membrane</location>
        <topology evidence="1">Multi-pass membrane protein</topology>
    </subcellularLocation>
</comment>
<evidence type="ECO:0000256" key="3">
    <source>
        <dbReference type="ARBA" id="ARBA00022989"/>
    </source>
</evidence>
<feature type="transmembrane region" description="Helical" evidence="6">
    <location>
        <begin position="301"/>
        <end position="319"/>
    </location>
</feature>
<feature type="domain" description="Major facilitator superfamily (MFS) profile" evidence="7">
    <location>
        <begin position="10"/>
        <end position="442"/>
    </location>
</feature>
<feature type="transmembrane region" description="Helical" evidence="6">
    <location>
        <begin position="198"/>
        <end position="218"/>
    </location>
</feature>
<feature type="transmembrane region" description="Helical" evidence="6">
    <location>
        <begin position="76"/>
        <end position="102"/>
    </location>
</feature>
<dbReference type="EMBL" id="BAABIS010000001">
    <property type="protein sequence ID" value="GAA4843745.1"/>
    <property type="molecule type" value="Genomic_DNA"/>
</dbReference>
<comment type="caution">
    <text evidence="8">The sequence shown here is derived from an EMBL/GenBank/DDBJ whole genome shotgun (WGS) entry which is preliminary data.</text>
</comment>
<dbReference type="Proteomes" id="UP001501752">
    <property type="component" value="Unassembled WGS sequence"/>
</dbReference>
<feature type="transmembrane region" description="Helical" evidence="6">
    <location>
        <begin position="108"/>
        <end position="126"/>
    </location>
</feature>
<organism evidence="8 9">
    <name type="scientific">Kitasatospora terrestris</name>
    <dbReference type="NCBI Taxonomy" id="258051"/>
    <lineage>
        <taxon>Bacteria</taxon>
        <taxon>Bacillati</taxon>
        <taxon>Actinomycetota</taxon>
        <taxon>Actinomycetes</taxon>
        <taxon>Kitasatosporales</taxon>
        <taxon>Streptomycetaceae</taxon>
        <taxon>Kitasatospora</taxon>
    </lineage>
</organism>